<keyword evidence="10" id="KW-1185">Reference proteome</keyword>
<organism evidence="9 10">
    <name type="scientific">Chelatococcus reniformis</name>
    <dbReference type="NCBI Taxonomy" id="1494448"/>
    <lineage>
        <taxon>Bacteria</taxon>
        <taxon>Pseudomonadati</taxon>
        <taxon>Pseudomonadota</taxon>
        <taxon>Alphaproteobacteria</taxon>
        <taxon>Hyphomicrobiales</taxon>
        <taxon>Chelatococcaceae</taxon>
        <taxon>Chelatococcus</taxon>
    </lineage>
</organism>
<feature type="transmembrane region" description="Helical" evidence="7">
    <location>
        <begin position="120"/>
        <end position="143"/>
    </location>
</feature>
<dbReference type="EMBL" id="BMGG01000009">
    <property type="protein sequence ID" value="GGC84211.1"/>
    <property type="molecule type" value="Genomic_DNA"/>
</dbReference>
<dbReference type="InterPro" id="IPR016174">
    <property type="entry name" value="Di-haem_cyt_TM"/>
</dbReference>
<feature type="region of interest" description="Disordered" evidence="6">
    <location>
        <begin position="1"/>
        <end position="21"/>
    </location>
</feature>
<dbReference type="GO" id="GO:0022904">
    <property type="term" value="P:respiratory electron transport chain"/>
    <property type="evidence" value="ECO:0007669"/>
    <property type="project" value="InterPro"/>
</dbReference>
<evidence type="ECO:0000259" key="8">
    <source>
        <dbReference type="Pfam" id="PF01292"/>
    </source>
</evidence>
<accession>A0A916UR45</accession>
<keyword evidence="4 7" id="KW-1133">Transmembrane helix</keyword>
<evidence type="ECO:0000256" key="3">
    <source>
        <dbReference type="ARBA" id="ARBA00022692"/>
    </source>
</evidence>
<dbReference type="GO" id="GO:0009055">
    <property type="term" value="F:electron transfer activity"/>
    <property type="evidence" value="ECO:0007669"/>
    <property type="project" value="InterPro"/>
</dbReference>
<dbReference type="SUPFAM" id="SSF81342">
    <property type="entry name" value="Transmembrane di-heme cytochromes"/>
    <property type="match status" value="1"/>
</dbReference>
<evidence type="ECO:0000313" key="10">
    <source>
        <dbReference type="Proteomes" id="UP000637002"/>
    </source>
</evidence>
<reference evidence="9" key="2">
    <citation type="submission" date="2020-09" db="EMBL/GenBank/DDBJ databases">
        <authorList>
            <person name="Sun Q."/>
            <person name="Zhou Y."/>
        </authorList>
    </citation>
    <scope>NUCLEOTIDE SEQUENCE</scope>
    <source>
        <strain evidence="9">CGMCC 1.12919</strain>
    </source>
</reference>
<dbReference type="InterPro" id="IPR051542">
    <property type="entry name" value="Hydrogenase_cytochrome"/>
</dbReference>
<dbReference type="PANTHER" id="PTHR30485">
    <property type="entry name" value="NI/FE-HYDROGENASE 1 B-TYPE CYTOCHROME SUBUNIT"/>
    <property type="match status" value="1"/>
</dbReference>
<comment type="caution">
    <text evidence="9">The sequence shown here is derived from an EMBL/GenBank/DDBJ whole genome shotgun (WGS) entry which is preliminary data.</text>
</comment>
<proteinExistence type="predicted"/>
<dbReference type="Gene3D" id="1.20.950.20">
    <property type="entry name" value="Transmembrane di-heme cytochromes, Chain C"/>
    <property type="match status" value="1"/>
</dbReference>
<gene>
    <name evidence="9" type="ORF">GCM10010994_47660</name>
</gene>
<feature type="transmembrane region" description="Helical" evidence="7">
    <location>
        <begin position="175"/>
        <end position="194"/>
    </location>
</feature>
<dbReference type="RefSeq" id="WP_188611680.1">
    <property type="nucleotide sequence ID" value="NZ_BMGG01000009.1"/>
</dbReference>
<dbReference type="GO" id="GO:0020037">
    <property type="term" value="F:heme binding"/>
    <property type="evidence" value="ECO:0007669"/>
    <property type="project" value="TreeGrafter"/>
</dbReference>
<evidence type="ECO:0000256" key="1">
    <source>
        <dbReference type="ARBA" id="ARBA00004651"/>
    </source>
</evidence>
<dbReference type="InterPro" id="IPR011577">
    <property type="entry name" value="Cyt_b561_bac/Ni-Hgenase"/>
</dbReference>
<protein>
    <submittedName>
        <fullName evidence="9">Cytochrome b561</fullName>
    </submittedName>
</protein>
<dbReference type="Pfam" id="PF01292">
    <property type="entry name" value="Ni_hydr_CYTB"/>
    <property type="match status" value="1"/>
</dbReference>
<sequence length="252" mass="26997">MSEAPGAVRTGAGAEADGSSQPVRAWDLPTRLYHWLQLALVVGSYYTQWWMDPAADPTMRFHRWLGYSILTLLVFRLLWGVVGGSTARFGSFVRSPGTVVRYAWALARGRAPAYLGHNPLGTLMVLALLAVLAAQALSGLFAADSNAIFGGPFAHLDPLEDGPAWKGSASRYHHLGANILLVLVGVHVVINLYYQYVRRDKLISAMASGYKPARAYADQPEAAGGSPARAAVCLITAAVIVFGGIKIFDGSL</sequence>
<dbReference type="Proteomes" id="UP000637002">
    <property type="component" value="Unassembled WGS sequence"/>
</dbReference>
<evidence type="ECO:0000313" key="9">
    <source>
        <dbReference type="EMBL" id="GGC84211.1"/>
    </source>
</evidence>
<comment type="subcellular location">
    <subcellularLocation>
        <location evidence="1">Cell membrane</location>
        <topology evidence="1">Multi-pass membrane protein</topology>
    </subcellularLocation>
</comment>
<evidence type="ECO:0000256" key="4">
    <source>
        <dbReference type="ARBA" id="ARBA00022989"/>
    </source>
</evidence>
<reference evidence="9" key="1">
    <citation type="journal article" date="2014" name="Int. J. Syst. Evol. Microbiol.">
        <title>Complete genome sequence of Corynebacterium casei LMG S-19264T (=DSM 44701T), isolated from a smear-ripened cheese.</title>
        <authorList>
            <consortium name="US DOE Joint Genome Institute (JGI-PGF)"/>
            <person name="Walter F."/>
            <person name="Albersmeier A."/>
            <person name="Kalinowski J."/>
            <person name="Ruckert C."/>
        </authorList>
    </citation>
    <scope>NUCLEOTIDE SEQUENCE</scope>
    <source>
        <strain evidence="9">CGMCC 1.12919</strain>
    </source>
</reference>
<dbReference type="GO" id="GO:0005886">
    <property type="term" value="C:plasma membrane"/>
    <property type="evidence" value="ECO:0007669"/>
    <property type="project" value="UniProtKB-SubCell"/>
</dbReference>
<evidence type="ECO:0000256" key="7">
    <source>
        <dbReference type="SAM" id="Phobius"/>
    </source>
</evidence>
<keyword evidence="3 7" id="KW-0812">Transmembrane</keyword>
<keyword evidence="5 7" id="KW-0472">Membrane</keyword>
<keyword evidence="2" id="KW-1003">Cell membrane</keyword>
<name>A0A916UR45_9HYPH</name>
<feature type="transmembrane region" description="Helical" evidence="7">
    <location>
        <begin position="64"/>
        <end position="82"/>
    </location>
</feature>
<dbReference type="AlphaFoldDB" id="A0A916UR45"/>
<evidence type="ECO:0000256" key="2">
    <source>
        <dbReference type="ARBA" id="ARBA00022475"/>
    </source>
</evidence>
<feature type="domain" description="Cytochrome b561 bacterial/Ni-hydrogenase" evidence="8">
    <location>
        <begin position="26"/>
        <end position="209"/>
    </location>
</feature>
<feature type="transmembrane region" description="Helical" evidence="7">
    <location>
        <begin position="228"/>
        <end position="248"/>
    </location>
</feature>
<dbReference type="PANTHER" id="PTHR30485:SF2">
    <property type="entry name" value="BLL0597 PROTEIN"/>
    <property type="match status" value="1"/>
</dbReference>
<evidence type="ECO:0000256" key="5">
    <source>
        <dbReference type="ARBA" id="ARBA00023136"/>
    </source>
</evidence>
<evidence type="ECO:0000256" key="6">
    <source>
        <dbReference type="SAM" id="MobiDB-lite"/>
    </source>
</evidence>